<dbReference type="GeneID" id="76424552"/>
<evidence type="ECO:0000313" key="4">
    <source>
        <dbReference type="Proteomes" id="UP001042704"/>
    </source>
</evidence>
<dbReference type="EMBL" id="CP036172">
    <property type="protein sequence ID" value="QSZ67678.1"/>
    <property type="molecule type" value="Genomic_DNA"/>
</dbReference>
<dbReference type="InterPro" id="IPR050682">
    <property type="entry name" value="ModA/WtpA"/>
</dbReference>
<name>A0A8A3S6A6_9EURY</name>
<dbReference type="PANTHER" id="PTHR30632">
    <property type="entry name" value="MOLYBDATE-BINDING PERIPLASMIC PROTEIN"/>
    <property type="match status" value="1"/>
</dbReference>
<dbReference type="Pfam" id="PF13531">
    <property type="entry name" value="SBP_bac_11"/>
    <property type="match status" value="1"/>
</dbReference>
<dbReference type="InterPro" id="IPR005950">
    <property type="entry name" value="ModA"/>
</dbReference>
<gene>
    <name evidence="3" type="primary">modA</name>
    <name evidence="3" type="ORF">RJ40_09245</name>
</gene>
<dbReference type="GO" id="GO:0046872">
    <property type="term" value="F:metal ion binding"/>
    <property type="evidence" value="ECO:0007669"/>
    <property type="project" value="UniProtKB-KW"/>
</dbReference>
<dbReference type="CDD" id="cd13517">
    <property type="entry name" value="PBP2_ModA3_like"/>
    <property type="match status" value="1"/>
</dbReference>
<keyword evidence="4" id="KW-1185">Reference proteome</keyword>
<dbReference type="PIRSF" id="PIRSF004846">
    <property type="entry name" value="ModA"/>
    <property type="match status" value="1"/>
</dbReference>
<keyword evidence="1" id="KW-0479">Metal-binding</keyword>
<dbReference type="Proteomes" id="UP001042704">
    <property type="component" value="Chromosome"/>
</dbReference>
<sequence>MKSFSIILVLMLVVGAACAVCGCTTEQTTTTPQVSEKPTLMVYCGAGIREPMEEIAGIYENKTGTLIKFTFGNSAALLSQMELVKQGDLYMPGATAYIEKAAEKGYVNSTEQVVYHIPVIAVARGNPKNVTCIEDLARDDLTVVVGDPTGPAIGKSTKKMLNKSGLWDAVSENAAATRATVNELVVDICMGTADASVIWYDLYVPDKMDLIEIPKNQNDIKVIPIGTLEFSENPIEAQKFADFVASDEGKAIFVKHGYIVYPDPKYEA</sequence>
<dbReference type="GO" id="GO:0015689">
    <property type="term" value="P:molybdate ion transport"/>
    <property type="evidence" value="ECO:0007669"/>
    <property type="project" value="InterPro"/>
</dbReference>
<dbReference type="PROSITE" id="PS51257">
    <property type="entry name" value="PROKAR_LIPOPROTEIN"/>
    <property type="match status" value="1"/>
</dbReference>
<dbReference type="KEGG" id="maqe:RJ40_09245"/>
<dbReference type="RefSeq" id="WP_265580587.1">
    <property type="nucleotide sequence ID" value="NZ_CP036172.1"/>
</dbReference>
<protein>
    <submittedName>
        <fullName evidence="3">Molybdate ABC transporter substrate-binding protein</fullName>
    </submittedName>
</protein>
<proteinExistence type="predicted"/>
<organism evidence="3 4">
    <name type="scientific">Methanofollis aquaemaris</name>
    <dbReference type="NCBI Taxonomy" id="126734"/>
    <lineage>
        <taxon>Archaea</taxon>
        <taxon>Methanobacteriati</taxon>
        <taxon>Methanobacteriota</taxon>
        <taxon>Stenosarchaea group</taxon>
        <taxon>Methanomicrobia</taxon>
        <taxon>Methanomicrobiales</taxon>
        <taxon>Methanomicrobiaceae</taxon>
        <taxon>Methanofollis</taxon>
    </lineage>
</organism>
<evidence type="ECO:0000256" key="2">
    <source>
        <dbReference type="ARBA" id="ARBA00022729"/>
    </source>
</evidence>
<keyword evidence="2" id="KW-0732">Signal</keyword>
<dbReference type="SUPFAM" id="SSF53850">
    <property type="entry name" value="Periplasmic binding protein-like II"/>
    <property type="match status" value="1"/>
</dbReference>
<dbReference type="PANTHER" id="PTHR30632:SF0">
    <property type="entry name" value="SULFATE-BINDING PROTEIN"/>
    <property type="match status" value="1"/>
</dbReference>
<evidence type="ECO:0000256" key="1">
    <source>
        <dbReference type="ARBA" id="ARBA00022723"/>
    </source>
</evidence>
<dbReference type="GO" id="GO:0030973">
    <property type="term" value="F:molybdate ion binding"/>
    <property type="evidence" value="ECO:0007669"/>
    <property type="project" value="TreeGrafter"/>
</dbReference>
<evidence type="ECO:0000313" key="3">
    <source>
        <dbReference type="EMBL" id="QSZ67678.1"/>
    </source>
</evidence>
<dbReference type="NCBIfam" id="TIGR01256">
    <property type="entry name" value="modA"/>
    <property type="match status" value="1"/>
</dbReference>
<accession>A0A8A3S6A6</accession>
<dbReference type="AlphaFoldDB" id="A0A8A3S6A6"/>
<dbReference type="Gene3D" id="3.40.190.10">
    <property type="entry name" value="Periplasmic binding protein-like II"/>
    <property type="match status" value="2"/>
</dbReference>
<reference evidence="3" key="1">
    <citation type="journal article" date="2001" name="Int. J. Syst. Evol. Microbiol.">
        <title>Methanofollis aquaemaris sp. nov., a methanogen isolated from an aquaculture fish pond.</title>
        <authorList>
            <person name="Lai M.C."/>
            <person name="Chen S.C."/>
        </authorList>
    </citation>
    <scope>NUCLEOTIDE SEQUENCE</scope>
    <source>
        <strain evidence="3">N2F9704</strain>
    </source>
</reference>
<reference evidence="3" key="2">
    <citation type="submission" date="2019-02" db="EMBL/GenBank/DDBJ databases">
        <authorList>
            <person name="Chen S.-C."/>
            <person name="Chien H.-H."/>
            <person name="Lai M.-C."/>
        </authorList>
    </citation>
    <scope>NUCLEOTIDE SEQUENCE</scope>
    <source>
        <strain evidence="3">N2F9704</strain>
    </source>
</reference>